<name>A0A5K3FZR2_MESCO</name>
<protein>
    <submittedName>
        <fullName evidence="1">Secreted protein</fullName>
    </submittedName>
</protein>
<dbReference type="AlphaFoldDB" id="A0A5K3FZR2"/>
<dbReference type="WBParaSite" id="MCU_013495-RA">
    <property type="protein sequence ID" value="MCU_013495-RA"/>
    <property type="gene ID" value="MCU_013495"/>
</dbReference>
<proteinExistence type="predicted"/>
<sequence>MLVLVALFPRWSVPWRCNGGRTLVSGLDFSPWRVIQCPSDATVGSRTPGHMTLPPWRASQLRPNGLTPIWLQSVTPLQ</sequence>
<organism evidence="1">
    <name type="scientific">Mesocestoides corti</name>
    <name type="common">Flatworm</name>
    <dbReference type="NCBI Taxonomy" id="53468"/>
    <lineage>
        <taxon>Eukaryota</taxon>
        <taxon>Metazoa</taxon>
        <taxon>Spiralia</taxon>
        <taxon>Lophotrochozoa</taxon>
        <taxon>Platyhelminthes</taxon>
        <taxon>Cestoda</taxon>
        <taxon>Eucestoda</taxon>
        <taxon>Cyclophyllidea</taxon>
        <taxon>Mesocestoididae</taxon>
        <taxon>Mesocestoides</taxon>
    </lineage>
</organism>
<evidence type="ECO:0000313" key="1">
    <source>
        <dbReference type="WBParaSite" id="MCU_013495-RA"/>
    </source>
</evidence>
<accession>A0A5K3FZR2</accession>
<reference evidence="1" key="1">
    <citation type="submission" date="2019-11" db="UniProtKB">
        <authorList>
            <consortium name="WormBaseParasite"/>
        </authorList>
    </citation>
    <scope>IDENTIFICATION</scope>
</reference>